<feature type="compositionally biased region" description="Basic and acidic residues" evidence="3">
    <location>
        <begin position="1"/>
        <end position="18"/>
    </location>
</feature>
<feature type="region of interest" description="Disordered" evidence="3">
    <location>
        <begin position="1"/>
        <end position="137"/>
    </location>
</feature>
<protein>
    <submittedName>
        <fullName evidence="4">4309_t:CDS:1</fullName>
    </submittedName>
</protein>
<dbReference type="EMBL" id="CAJVPJ010000220">
    <property type="protein sequence ID" value="CAG8497232.1"/>
    <property type="molecule type" value="Genomic_DNA"/>
</dbReference>
<dbReference type="OrthoDB" id="79514at2759"/>
<dbReference type="AlphaFoldDB" id="A0A9N9EXQ4"/>
<evidence type="ECO:0000256" key="2">
    <source>
        <dbReference type="ARBA" id="ARBA00023161"/>
    </source>
</evidence>
<organism evidence="4 5">
    <name type="scientific">Paraglomus occultum</name>
    <dbReference type="NCBI Taxonomy" id="144539"/>
    <lineage>
        <taxon>Eukaryota</taxon>
        <taxon>Fungi</taxon>
        <taxon>Fungi incertae sedis</taxon>
        <taxon>Mucoromycota</taxon>
        <taxon>Glomeromycotina</taxon>
        <taxon>Glomeromycetes</taxon>
        <taxon>Paraglomerales</taxon>
        <taxon>Paraglomeraceae</taxon>
        <taxon>Paraglomus</taxon>
    </lineage>
</organism>
<accession>A0A9N9EXQ4</accession>
<evidence type="ECO:0000313" key="4">
    <source>
        <dbReference type="EMBL" id="CAG8497232.1"/>
    </source>
</evidence>
<name>A0A9N9EXQ4_9GLOM</name>
<keyword evidence="2" id="KW-0866">Nonsense-mediated mRNA decay</keyword>
<gene>
    <name evidence="4" type="ORF">POCULU_LOCUS2385</name>
</gene>
<dbReference type="Proteomes" id="UP000789572">
    <property type="component" value="Unassembled WGS sequence"/>
</dbReference>
<comment type="similarity">
    <text evidence="1">Belongs to the SMG9 family.</text>
</comment>
<dbReference type="PANTHER" id="PTHR14270">
    <property type="entry name" value="NONSENSE-MEDIATED MRNA DECAY FACTOR SMG9"/>
    <property type="match status" value="1"/>
</dbReference>
<evidence type="ECO:0000256" key="3">
    <source>
        <dbReference type="SAM" id="MobiDB-lite"/>
    </source>
</evidence>
<dbReference type="Gene3D" id="3.40.50.300">
    <property type="entry name" value="P-loop containing nucleotide triphosphate hydrolases"/>
    <property type="match status" value="1"/>
</dbReference>
<dbReference type="InterPro" id="IPR039177">
    <property type="entry name" value="SMG9"/>
</dbReference>
<evidence type="ECO:0000256" key="1">
    <source>
        <dbReference type="ARBA" id="ARBA00007712"/>
    </source>
</evidence>
<dbReference type="SUPFAM" id="SSF52540">
    <property type="entry name" value="P-loop containing nucleoside triphosphate hydrolases"/>
    <property type="match status" value="1"/>
</dbReference>
<reference evidence="4" key="1">
    <citation type="submission" date="2021-06" db="EMBL/GenBank/DDBJ databases">
        <authorList>
            <person name="Kallberg Y."/>
            <person name="Tangrot J."/>
            <person name="Rosling A."/>
        </authorList>
    </citation>
    <scope>NUCLEOTIDE SEQUENCE</scope>
    <source>
        <strain evidence="4">IA702</strain>
    </source>
</reference>
<dbReference type="PANTHER" id="PTHR14270:SF0">
    <property type="entry name" value="NONSENSE-MEDIATED MRNA DECAY FACTOR SMG9"/>
    <property type="match status" value="1"/>
</dbReference>
<comment type="caution">
    <text evidence="4">The sequence shown here is derived from an EMBL/GenBank/DDBJ whole genome shotgun (WGS) entry which is preliminary data.</text>
</comment>
<proteinExistence type="inferred from homology"/>
<feature type="compositionally biased region" description="Basic and acidic residues" evidence="3">
    <location>
        <begin position="60"/>
        <end position="74"/>
    </location>
</feature>
<evidence type="ECO:0000313" key="5">
    <source>
        <dbReference type="Proteomes" id="UP000789572"/>
    </source>
</evidence>
<sequence>MSRGGGSRDYEDRPEMSRNGRGGYHNGFYHESGQSRDSYSRDANGSGGGGAKPRRGLSQRSREGGRRRERKTKEANNTLTTPPPDNLSRNFYQSPVILGRTPTGPSSRPETQREEVSRTIATKPPEPKPSLKTKPLERPFAKMIDEKGTINQEIVGRLLSDLPGHFVVGVCGPQGAGKSTILSKFCQDQSNGFTQQSNETLYAANHATIGVDIHVTPERIVLLDTQPIFSLSVLERAIRNDHVPDGMLPELWLELQSLQLVIFLLSVCNVVLVVTEGMDYMTWNFLKKAEMCKYRIPEFPTVPHLNSADGDIEYYPEIVLVCNKTPTQEFTTPRYDALCEIVCDMFESTRLNLFNTVSLNKTFAISPPSLEPSPNVILLPYETHPLRHKSENMTWTKLNAPDSFISFTESLRNQVFGLPKREGKKGQVSEKDWFRSAVRAWELVRKSEFITEYTRLAQRLKDM</sequence>
<dbReference type="InterPro" id="IPR027417">
    <property type="entry name" value="P-loop_NTPase"/>
</dbReference>
<keyword evidence="5" id="KW-1185">Reference proteome</keyword>
<dbReference type="GO" id="GO:0000184">
    <property type="term" value="P:nuclear-transcribed mRNA catabolic process, nonsense-mediated decay"/>
    <property type="evidence" value="ECO:0007669"/>
    <property type="project" value="UniProtKB-KW"/>
</dbReference>